<evidence type="ECO:0000313" key="2">
    <source>
        <dbReference type="EMBL" id="PIW19047.1"/>
    </source>
</evidence>
<feature type="transmembrane region" description="Helical" evidence="1">
    <location>
        <begin position="353"/>
        <end position="372"/>
    </location>
</feature>
<feature type="transmembrane region" description="Helical" evidence="1">
    <location>
        <begin position="66"/>
        <end position="87"/>
    </location>
</feature>
<feature type="transmembrane region" description="Helical" evidence="1">
    <location>
        <begin position="379"/>
        <end position="402"/>
    </location>
</feature>
<evidence type="ECO:0000313" key="3">
    <source>
        <dbReference type="Proteomes" id="UP000231019"/>
    </source>
</evidence>
<keyword evidence="1" id="KW-1133">Transmembrane helix</keyword>
<protein>
    <submittedName>
        <fullName evidence="2">Cell envelope integrity protein CreD</fullName>
    </submittedName>
</protein>
<evidence type="ECO:0000256" key="1">
    <source>
        <dbReference type="SAM" id="Phobius"/>
    </source>
</evidence>
<feature type="transmembrane region" description="Helical" evidence="1">
    <location>
        <begin position="434"/>
        <end position="451"/>
    </location>
</feature>
<feature type="transmembrane region" description="Helical" evidence="1">
    <location>
        <begin position="457"/>
        <end position="475"/>
    </location>
</feature>
<dbReference type="NCBIfam" id="NF008712">
    <property type="entry name" value="PRK11715.1-1"/>
    <property type="match status" value="1"/>
</dbReference>
<dbReference type="AlphaFoldDB" id="A0A2M7GAU7"/>
<dbReference type="GO" id="GO:0005886">
    <property type="term" value="C:plasma membrane"/>
    <property type="evidence" value="ECO:0007669"/>
    <property type="project" value="TreeGrafter"/>
</dbReference>
<dbReference type="EMBL" id="PFFQ01000006">
    <property type="protein sequence ID" value="PIW19047.1"/>
    <property type="molecule type" value="Genomic_DNA"/>
</dbReference>
<proteinExistence type="predicted"/>
<comment type="caution">
    <text evidence="2">The sequence shown here is derived from an EMBL/GenBank/DDBJ whole genome shotgun (WGS) entry which is preliminary data.</text>
</comment>
<keyword evidence="1" id="KW-0812">Transmembrane</keyword>
<dbReference type="Pfam" id="PF06123">
    <property type="entry name" value="CreD"/>
    <property type="match status" value="1"/>
</dbReference>
<keyword evidence="1" id="KW-0472">Membrane</keyword>
<dbReference type="Proteomes" id="UP000231019">
    <property type="component" value="Unassembled WGS sequence"/>
</dbReference>
<sequence length="491" mass="56182">MIFLLRGGWDFTLYYKVVYYYFKLLCYIKFFRSLIMESPPPLSPNLGWQDLLQSWRRLRASITFKLFSMLFLFLLSMIPVAFVQGLVHEREGLQHSATEEINRKWADPQTLTGPILTLPYRREILMDKGKTKTTIEYLHFLPQQLTVNGVLNPEILHRGIYTMTVYTSDIQLEGKFSPNQFQHLPVEAQNLLWDQAFVSTGISDLRGIKETVTLNWAGKQHAMDPGTVTDHLFTSGIHTPVRLTENVSKKTLAFQMRLKLKGTQKLFFVPVGQETTVKLKAPWSNPSFDGAFLPDERKIGAQDFTASWKVLHLNRNFPQLWNGKQYSFENSSFGVWLIQPLNHYHKVLRSVKYALFFIGLTYLTFFFVEILTGRMVHPLQYLLVGFALCVFYTLLLSISEILGFEKAYLIAAAMTIVLITAYAAGFLRSWPLTVVMGGILSALYGFIYVIIDQQDYALLIGSLGLFGVLALVMFFSRRLEPALPNASVELS</sequence>
<accession>A0A2M7GAU7</accession>
<feature type="transmembrane region" description="Helical" evidence="1">
    <location>
        <begin position="408"/>
        <end position="427"/>
    </location>
</feature>
<dbReference type="PANTHER" id="PTHR30092">
    <property type="entry name" value="INNER MEMBRANE PROTEIN CRED"/>
    <property type="match status" value="1"/>
</dbReference>
<dbReference type="PIRSF" id="PIRSF004548">
    <property type="entry name" value="CreD"/>
    <property type="match status" value="1"/>
</dbReference>
<dbReference type="PANTHER" id="PTHR30092:SF0">
    <property type="entry name" value="INNER MEMBRANE PROTEIN CRED"/>
    <property type="match status" value="1"/>
</dbReference>
<dbReference type="InterPro" id="IPR010364">
    <property type="entry name" value="Uncharacterised_IM_CreD"/>
</dbReference>
<name>A0A2M7GAU7_9BACT</name>
<gene>
    <name evidence="2" type="ORF">COW36_02745</name>
</gene>
<feature type="transmembrane region" description="Helical" evidence="1">
    <location>
        <begin position="12"/>
        <end position="31"/>
    </location>
</feature>
<reference evidence="2 3" key="1">
    <citation type="submission" date="2017-09" db="EMBL/GenBank/DDBJ databases">
        <title>Depth-based differentiation of microbial function through sediment-hosted aquifers and enrichment of novel symbionts in the deep terrestrial subsurface.</title>
        <authorList>
            <person name="Probst A.J."/>
            <person name="Ladd B."/>
            <person name="Jarett J.K."/>
            <person name="Geller-Mcgrath D.E."/>
            <person name="Sieber C.M."/>
            <person name="Emerson J.B."/>
            <person name="Anantharaman K."/>
            <person name="Thomas B.C."/>
            <person name="Malmstrom R."/>
            <person name="Stieglmeier M."/>
            <person name="Klingl A."/>
            <person name="Woyke T."/>
            <person name="Ryan C.M."/>
            <person name="Banfield J.F."/>
        </authorList>
    </citation>
    <scope>NUCLEOTIDE SEQUENCE [LARGE SCALE GENOMIC DNA]</scope>
    <source>
        <strain evidence="2">CG17_big_fil_post_rev_8_21_14_2_50_48_46</strain>
    </source>
</reference>
<organism evidence="2 3">
    <name type="scientific">bacterium (Candidatus Blackallbacteria) CG17_big_fil_post_rev_8_21_14_2_50_48_46</name>
    <dbReference type="NCBI Taxonomy" id="2014261"/>
    <lineage>
        <taxon>Bacteria</taxon>
        <taxon>Candidatus Blackallbacteria</taxon>
    </lineage>
</organism>